<evidence type="ECO:0000256" key="6">
    <source>
        <dbReference type="ARBA" id="ARBA00023136"/>
    </source>
</evidence>
<keyword evidence="5 13" id="KW-1133">Transmembrane helix</keyword>
<feature type="domain" description="PpiC" evidence="14">
    <location>
        <begin position="235"/>
        <end position="330"/>
    </location>
</feature>
<keyword evidence="11" id="KW-0697">Rotamase</keyword>
<dbReference type="GO" id="GO:0003755">
    <property type="term" value="F:peptidyl-prolyl cis-trans isomerase activity"/>
    <property type="evidence" value="ECO:0007669"/>
    <property type="project" value="UniProtKB-KW"/>
</dbReference>
<proteinExistence type="inferred from homology"/>
<dbReference type="AlphaFoldDB" id="A0A5C1QJT7"/>
<evidence type="ECO:0000256" key="13">
    <source>
        <dbReference type="SAM" id="Phobius"/>
    </source>
</evidence>
<evidence type="ECO:0000256" key="2">
    <source>
        <dbReference type="ARBA" id="ARBA00022475"/>
    </source>
</evidence>
<feature type="transmembrane region" description="Helical" evidence="13">
    <location>
        <begin position="29"/>
        <end position="51"/>
    </location>
</feature>
<evidence type="ECO:0000256" key="10">
    <source>
        <dbReference type="ARBA" id="ARBA00042775"/>
    </source>
</evidence>
<accession>A0A5C1QJT7</accession>
<evidence type="ECO:0000256" key="5">
    <source>
        <dbReference type="ARBA" id="ARBA00022989"/>
    </source>
</evidence>
<dbReference type="Gene3D" id="3.10.50.40">
    <property type="match status" value="1"/>
</dbReference>
<gene>
    <name evidence="15" type="ORF">EXM22_07000</name>
</gene>
<keyword evidence="6 13" id="KW-0472">Membrane</keyword>
<comment type="similarity">
    <text evidence="8">Belongs to the PpiD chaperone family.</text>
</comment>
<keyword evidence="16" id="KW-1185">Reference proteome</keyword>
<keyword evidence="7" id="KW-0143">Chaperone</keyword>
<evidence type="ECO:0000259" key="14">
    <source>
        <dbReference type="PROSITE" id="PS50198"/>
    </source>
</evidence>
<keyword evidence="11" id="KW-0413">Isomerase</keyword>
<dbReference type="InterPro" id="IPR000297">
    <property type="entry name" value="PPIase_PpiC"/>
</dbReference>
<comment type="subcellular location">
    <subcellularLocation>
        <location evidence="1">Cell inner membrane</location>
        <topology evidence="1">Single-pass type II membrane protein</topology>
        <orientation evidence="1">Periplasmic side</orientation>
    </subcellularLocation>
</comment>
<dbReference type="Pfam" id="PF13623">
    <property type="entry name" value="SurA_N_2"/>
    <property type="match status" value="1"/>
</dbReference>
<keyword evidence="3" id="KW-0997">Cell inner membrane</keyword>
<dbReference type="PROSITE" id="PS50198">
    <property type="entry name" value="PPIC_PPIASE_2"/>
    <property type="match status" value="1"/>
</dbReference>
<dbReference type="KEGG" id="ock:EXM22_07000"/>
<evidence type="ECO:0000313" key="16">
    <source>
        <dbReference type="Proteomes" id="UP000324209"/>
    </source>
</evidence>
<dbReference type="Pfam" id="PF00639">
    <property type="entry name" value="Rotamase"/>
    <property type="match status" value="1"/>
</dbReference>
<dbReference type="PANTHER" id="PTHR47529">
    <property type="entry name" value="PEPTIDYL-PROLYL CIS-TRANS ISOMERASE D"/>
    <property type="match status" value="1"/>
</dbReference>
<feature type="region of interest" description="Disordered" evidence="12">
    <location>
        <begin position="1"/>
        <end position="20"/>
    </location>
</feature>
<reference evidence="15 16" key="1">
    <citation type="submission" date="2019-02" db="EMBL/GenBank/DDBJ databases">
        <title>Complete Genome Sequence and Methylome Analysis of free living Spirochaetas.</title>
        <authorList>
            <person name="Fomenkov A."/>
            <person name="Dubinina G."/>
            <person name="Leshcheva N."/>
            <person name="Mikheeva N."/>
            <person name="Grabovich M."/>
            <person name="Vincze T."/>
            <person name="Roberts R.J."/>
        </authorList>
    </citation>
    <scope>NUCLEOTIDE SEQUENCE [LARGE SCALE GENOMIC DNA]</scope>
    <source>
        <strain evidence="15 16">K2</strain>
    </source>
</reference>
<organism evidence="15 16">
    <name type="scientific">Oceanispirochaeta crateris</name>
    <dbReference type="NCBI Taxonomy" id="2518645"/>
    <lineage>
        <taxon>Bacteria</taxon>
        <taxon>Pseudomonadati</taxon>
        <taxon>Spirochaetota</taxon>
        <taxon>Spirochaetia</taxon>
        <taxon>Spirochaetales</taxon>
        <taxon>Spirochaetaceae</taxon>
        <taxon>Oceanispirochaeta</taxon>
    </lineage>
</organism>
<dbReference type="PANTHER" id="PTHR47529:SF1">
    <property type="entry name" value="PERIPLASMIC CHAPERONE PPID"/>
    <property type="match status" value="1"/>
</dbReference>
<dbReference type="OrthoDB" id="362685at2"/>
<evidence type="ECO:0000256" key="3">
    <source>
        <dbReference type="ARBA" id="ARBA00022519"/>
    </source>
</evidence>
<evidence type="ECO:0000256" key="1">
    <source>
        <dbReference type="ARBA" id="ARBA00004382"/>
    </source>
</evidence>
<dbReference type="EMBL" id="CP036150">
    <property type="protein sequence ID" value="QEN07747.1"/>
    <property type="molecule type" value="Genomic_DNA"/>
</dbReference>
<name>A0A5C1QJT7_9SPIO</name>
<evidence type="ECO:0000313" key="15">
    <source>
        <dbReference type="EMBL" id="QEN07747.1"/>
    </source>
</evidence>
<evidence type="ECO:0000256" key="9">
    <source>
        <dbReference type="ARBA" id="ARBA00040743"/>
    </source>
</evidence>
<keyword evidence="4 13" id="KW-0812">Transmembrane</keyword>
<dbReference type="RefSeq" id="WP_149485827.1">
    <property type="nucleotide sequence ID" value="NZ_CP036150.1"/>
</dbReference>
<dbReference type="InterPro" id="IPR027304">
    <property type="entry name" value="Trigger_fact/SurA_dom_sf"/>
</dbReference>
<evidence type="ECO:0000256" key="12">
    <source>
        <dbReference type="SAM" id="MobiDB-lite"/>
    </source>
</evidence>
<dbReference type="InterPro" id="IPR052029">
    <property type="entry name" value="PpiD_chaperone"/>
</dbReference>
<dbReference type="GO" id="GO:0005886">
    <property type="term" value="C:plasma membrane"/>
    <property type="evidence" value="ECO:0007669"/>
    <property type="project" value="UniProtKB-SubCell"/>
</dbReference>
<dbReference type="SUPFAM" id="SSF54534">
    <property type="entry name" value="FKBP-like"/>
    <property type="match status" value="1"/>
</dbReference>
<dbReference type="InterPro" id="IPR046357">
    <property type="entry name" value="PPIase_dom_sf"/>
</dbReference>
<evidence type="ECO:0000256" key="8">
    <source>
        <dbReference type="ARBA" id="ARBA00038408"/>
    </source>
</evidence>
<evidence type="ECO:0000256" key="4">
    <source>
        <dbReference type="ARBA" id="ARBA00022692"/>
    </source>
</evidence>
<keyword evidence="2" id="KW-1003">Cell membrane</keyword>
<evidence type="ECO:0000256" key="11">
    <source>
        <dbReference type="PROSITE-ProRule" id="PRU00278"/>
    </source>
</evidence>
<sequence length="513" mass="57462">MSQHEKKVSNTPNSDKVKIDKSHKHQQKLMIGTIIILVFTIISFVLVPAMAGSGGGSGSLVFGKYGKKVINFQQGNYFSQQVESINNMYRDSLGGTGNVDFLRQLIWRSAFNQTVVRTAILEEMNESGFNVSSKGIDRGIVESGMFSENGRFDEDAYMSTSASRIKEIRTSLNEDLTVQTFYIDTIYNQKRSTQMMDFLLDMGNPEKNFVYASLPYSSFPDDQVIEYGNKNSHLFEEIQLKRITLTSSEEEASTILKKLEAGEQSFEDLAKTYSTDSYGEDGGTMGATFKYTLLTFLNEDQASQVMSLTSGQHSTVIESEGSWYIFMADSDTQKPDFSSDVQISTVRSYMEREEVGLIEDFLMGQAEEMALLAHTSNLNEAAAEFGALSNETGFIAPVYGNVPFIINSPGNNKDSSLLSAAAYSDEFFEKVFVLKNPGETSQPMVLDRSVVVFSLLDEQEGFSYPDEYKEYIRAELANELSQYQQSELQNIFMSSPKLKDNFTSTYNRVFAES</sequence>
<protein>
    <recommendedName>
        <fullName evidence="9">Periplasmic chaperone PpiD</fullName>
    </recommendedName>
    <alternativeName>
        <fullName evidence="10">Periplasmic folding chaperone</fullName>
    </alternativeName>
</protein>
<evidence type="ECO:0000256" key="7">
    <source>
        <dbReference type="ARBA" id="ARBA00023186"/>
    </source>
</evidence>
<dbReference type="Proteomes" id="UP000324209">
    <property type="component" value="Chromosome"/>
</dbReference>
<dbReference type="SUPFAM" id="SSF109998">
    <property type="entry name" value="Triger factor/SurA peptide-binding domain-like"/>
    <property type="match status" value="1"/>
</dbReference>